<organism evidence="2 3">
    <name type="scientific">Phlebiopsis gigantea (strain 11061_1 CR5-6)</name>
    <name type="common">White-rot fungus</name>
    <name type="synonym">Peniophora gigantea</name>
    <dbReference type="NCBI Taxonomy" id="745531"/>
    <lineage>
        <taxon>Eukaryota</taxon>
        <taxon>Fungi</taxon>
        <taxon>Dikarya</taxon>
        <taxon>Basidiomycota</taxon>
        <taxon>Agaricomycotina</taxon>
        <taxon>Agaricomycetes</taxon>
        <taxon>Polyporales</taxon>
        <taxon>Phanerochaetaceae</taxon>
        <taxon>Phlebiopsis</taxon>
    </lineage>
</organism>
<dbReference type="Proteomes" id="UP000053257">
    <property type="component" value="Unassembled WGS sequence"/>
</dbReference>
<evidence type="ECO:0000313" key="3">
    <source>
        <dbReference type="Proteomes" id="UP000053257"/>
    </source>
</evidence>
<dbReference type="OrthoDB" id="2153176at2759"/>
<reference evidence="2 3" key="1">
    <citation type="journal article" date="2014" name="PLoS Genet.">
        <title>Analysis of the Phlebiopsis gigantea genome, transcriptome and secretome provides insight into its pioneer colonization strategies of wood.</title>
        <authorList>
            <person name="Hori C."/>
            <person name="Ishida T."/>
            <person name="Igarashi K."/>
            <person name="Samejima M."/>
            <person name="Suzuki H."/>
            <person name="Master E."/>
            <person name="Ferreira P."/>
            <person name="Ruiz-Duenas F.J."/>
            <person name="Held B."/>
            <person name="Canessa P."/>
            <person name="Larrondo L.F."/>
            <person name="Schmoll M."/>
            <person name="Druzhinina I.S."/>
            <person name="Kubicek C.P."/>
            <person name="Gaskell J.A."/>
            <person name="Kersten P."/>
            <person name="St John F."/>
            <person name="Glasner J."/>
            <person name="Sabat G."/>
            <person name="Splinter BonDurant S."/>
            <person name="Syed K."/>
            <person name="Yadav J."/>
            <person name="Mgbeahuruike A.C."/>
            <person name="Kovalchuk A."/>
            <person name="Asiegbu F.O."/>
            <person name="Lackner G."/>
            <person name="Hoffmeister D."/>
            <person name="Rencoret J."/>
            <person name="Gutierrez A."/>
            <person name="Sun H."/>
            <person name="Lindquist E."/>
            <person name="Barry K."/>
            <person name="Riley R."/>
            <person name="Grigoriev I.V."/>
            <person name="Henrissat B."/>
            <person name="Kues U."/>
            <person name="Berka R.M."/>
            <person name="Martinez A.T."/>
            <person name="Covert S.F."/>
            <person name="Blanchette R.A."/>
            <person name="Cullen D."/>
        </authorList>
    </citation>
    <scope>NUCLEOTIDE SEQUENCE [LARGE SCALE GENOMIC DNA]</scope>
    <source>
        <strain evidence="2 3">11061_1 CR5-6</strain>
    </source>
</reference>
<accession>A0A0C3S1G9</accession>
<evidence type="ECO:0000313" key="2">
    <source>
        <dbReference type="EMBL" id="KIP03127.1"/>
    </source>
</evidence>
<dbReference type="HOGENOM" id="CLU_026445_1_0_1"/>
<dbReference type="InterPro" id="IPR012469">
    <property type="entry name" value="DUF1688"/>
</dbReference>
<feature type="region of interest" description="Disordered" evidence="1">
    <location>
        <begin position="416"/>
        <end position="439"/>
    </location>
</feature>
<gene>
    <name evidence="2" type="ORF">PHLGIDRAFT_95166</name>
</gene>
<sequence>MLAATLTPEQTAAYLRTLPAIRERCSRVHALAQEGKLQYFDYHPEQEDAAASFCINIIKRDFGSNFASIPPHGRWRHLDAGEPRVEPLVSEWKASPTPPSTKEICRRLVDLFLTSVLLDAGAGASWSYHEASSKQSFSRSEGLGVASFAMFAQGFFSGNEANPHQYTVADGLARVTVERTASAMQVSASNPMVGLEGRTSLLQNLSTALKAGPEFFGPDARPGGLVDFLESQSTVDTTGTRVVPVAALWAALMDGLGPIWPKTRASLGGVSLGDVWPCDALKPAAVAEGDELVPFHKLTGWTTYSLLEPMEKILGWKFEGVEDMTGLPEYRNGGLLVDLGVLTLKQGALAPSFFPDPSSGIPRLLPSHPAIVEWRAMTVIELDRIADNIRSKLGLTREQLTLAQILESATWKGGREIAKEKRPSTGGPPIDIESDGTVF</sequence>
<keyword evidence="3" id="KW-1185">Reference proteome</keyword>
<name>A0A0C3S1G9_PHLG1</name>
<protein>
    <recommendedName>
        <fullName evidence="4">DUF1688-domain-containing protein</fullName>
    </recommendedName>
</protein>
<dbReference type="EMBL" id="KN840632">
    <property type="protein sequence ID" value="KIP03127.1"/>
    <property type="molecule type" value="Genomic_DNA"/>
</dbReference>
<evidence type="ECO:0008006" key="4">
    <source>
        <dbReference type="Google" id="ProtNLM"/>
    </source>
</evidence>
<dbReference type="PANTHER" id="PTHR31687:SF3">
    <property type="entry name" value="PROTEIN URG3"/>
    <property type="match status" value="1"/>
</dbReference>
<dbReference type="AlphaFoldDB" id="A0A0C3S1G9"/>
<evidence type="ECO:0000256" key="1">
    <source>
        <dbReference type="SAM" id="MobiDB-lite"/>
    </source>
</evidence>
<dbReference type="PANTHER" id="PTHR31687">
    <property type="match status" value="1"/>
</dbReference>
<dbReference type="Pfam" id="PF07958">
    <property type="entry name" value="DUF1688"/>
    <property type="match status" value="1"/>
</dbReference>
<proteinExistence type="predicted"/>
<dbReference type="STRING" id="745531.A0A0C3S1G9"/>